<evidence type="ECO:0000313" key="2">
    <source>
        <dbReference type="Proteomes" id="UP000814140"/>
    </source>
</evidence>
<keyword evidence="2" id="KW-1185">Reference proteome</keyword>
<proteinExistence type="predicted"/>
<accession>A0ACB8T8R7</accession>
<reference evidence="1" key="1">
    <citation type="submission" date="2021-03" db="EMBL/GenBank/DDBJ databases">
        <authorList>
            <consortium name="DOE Joint Genome Institute"/>
            <person name="Ahrendt S."/>
            <person name="Looney B.P."/>
            <person name="Miyauchi S."/>
            <person name="Morin E."/>
            <person name="Drula E."/>
            <person name="Courty P.E."/>
            <person name="Chicoki N."/>
            <person name="Fauchery L."/>
            <person name="Kohler A."/>
            <person name="Kuo A."/>
            <person name="Labutti K."/>
            <person name="Pangilinan J."/>
            <person name="Lipzen A."/>
            <person name="Riley R."/>
            <person name="Andreopoulos W."/>
            <person name="He G."/>
            <person name="Johnson J."/>
            <person name="Barry K.W."/>
            <person name="Grigoriev I.V."/>
            <person name="Nagy L."/>
            <person name="Hibbett D."/>
            <person name="Henrissat B."/>
            <person name="Matheny P.B."/>
            <person name="Labbe J."/>
            <person name="Martin F."/>
        </authorList>
    </citation>
    <scope>NUCLEOTIDE SEQUENCE</scope>
    <source>
        <strain evidence="1">HHB10654</strain>
    </source>
</reference>
<gene>
    <name evidence="1" type="ORF">BV25DRAFT_1822316</name>
</gene>
<sequence length="84" mass="8940">MAAFLAFFIGPSFFILLIEALADIVVILSALINSSAPLPIRCATFRAASNGPCICRMFTTPPFLPEVGLTPGGECRGDMDGMSW</sequence>
<dbReference type="Proteomes" id="UP000814140">
    <property type="component" value="Unassembled WGS sequence"/>
</dbReference>
<organism evidence="1 2">
    <name type="scientific">Artomyces pyxidatus</name>
    <dbReference type="NCBI Taxonomy" id="48021"/>
    <lineage>
        <taxon>Eukaryota</taxon>
        <taxon>Fungi</taxon>
        <taxon>Dikarya</taxon>
        <taxon>Basidiomycota</taxon>
        <taxon>Agaricomycotina</taxon>
        <taxon>Agaricomycetes</taxon>
        <taxon>Russulales</taxon>
        <taxon>Auriscalpiaceae</taxon>
        <taxon>Artomyces</taxon>
    </lineage>
</organism>
<protein>
    <submittedName>
        <fullName evidence="1">Uncharacterized protein</fullName>
    </submittedName>
</protein>
<evidence type="ECO:0000313" key="1">
    <source>
        <dbReference type="EMBL" id="KAI0065194.1"/>
    </source>
</evidence>
<dbReference type="EMBL" id="MU277196">
    <property type="protein sequence ID" value="KAI0065194.1"/>
    <property type="molecule type" value="Genomic_DNA"/>
</dbReference>
<reference evidence="1" key="2">
    <citation type="journal article" date="2022" name="New Phytol.">
        <title>Evolutionary transition to the ectomycorrhizal habit in the genomes of a hyperdiverse lineage of mushroom-forming fungi.</title>
        <authorList>
            <person name="Looney B."/>
            <person name="Miyauchi S."/>
            <person name="Morin E."/>
            <person name="Drula E."/>
            <person name="Courty P.E."/>
            <person name="Kohler A."/>
            <person name="Kuo A."/>
            <person name="LaButti K."/>
            <person name="Pangilinan J."/>
            <person name="Lipzen A."/>
            <person name="Riley R."/>
            <person name="Andreopoulos W."/>
            <person name="He G."/>
            <person name="Johnson J."/>
            <person name="Nolan M."/>
            <person name="Tritt A."/>
            <person name="Barry K.W."/>
            <person name="Grigoriev I.V."/>
            <person name="Nagy L.G."/>
            <person name="Hibbett D."/>
            <person name="Henrissat B."/>
            <person name="Matheny P.B."/>
            <person name="Labbe J."/>
            <person name="Martin F.M."/>
        </authorList>
    </citation>
    <scope>NUCLEOTIDE SEQUENCE</scope>
    <source>
        <strain evidence="1">HHB10654</strain>
    </source>
</reference>
<name>A0ACB8T8R7_9AGAM</name>
<comment type="caution">
    <text evidence="1">The sequence shown here is derived from an EMBL/GenBank/DDBJ whole genome shotgun (WGS) entry which is preliminary data.</text>
</comment>